<gene>
    <name evidence="1" type="ORF">L6164_032347</name>
</gene>
<evidence type="ECO:0000313" key="1">
    <source>
        <dbReference type="EMBL" id="KAI4298830.1"/>
    </source>
</evidence>
<reference evidence="1 2" key="1">
    <citation type="journal article" date="2022" name="DNA Res.">
        <title>Chromosomal-level genome assembly of the orchid tree Bauhinia variegata (Leguminosae; Cercidoideae) supports the allotetraploid origin hypothesis of Bauhinia.</title>
        <authorList>
            <person name="Zhong Y."/>
            <person name="Chen Y."/>
            <person name="Zheng D."/>
            <person name="Pang J."/>
            <person name="Liu Y."/>
            <person name="Luo S."/>
            <person name="Meng S."/>
            <person name="Qian L."/>
            <person name="Wei D."/>
            <person name="Dai S."/>
            <person name="Zhou R."/>
        </authorList>
    </citation>
    <scope>NUCLEOTIDE SEQUENCE [LARGE SCALE GENOMIC DNA]</scope>
    <source>
        <strain evidence="1">BV-YZ2020</strain>
    </source>
</reference>
<protein>
    <submittedName>
        <fullName evidence="1">Uncharacterized protein</fullName>
    </submittedName>
</protein>
<keyword evidence="2" id="KW-1185">Reference proteome</keyword>
<name>A0ACB9KNU0_BAUVA</name>
<evidence type="ECO:0000313" key="2">
    <source>
        <dbReference type="Proteomes" id="UP000828941"/>
    </source>
</evidence>
<dbReference type="Proteomes" id="UP000828941">
    <property type="component" value="Chromosome 13"/>
</dbReference>
<comment type="caution">
    <text evidence="1">The sequence shown here is derived from an EMBL/GenBank/DDBJ whole genome shotgun (WGS) entry which is preliminary data.</text>
</comment>
<sequence length="132" mass="15365">MKKNPKFREFLKLFRVCNSALAVPKHQTVDGVAVQTMEAVENDQTAVEKPENSDVAPPVSQKPLSKSAQKKLLKQQRFEAKKAEKKALMKEQKRKDAERKRKEWEENLASACEEERLKLIESRKSLRKERME</sequence>
<accession>A0ACB9KNU0</accession>
<organism evidence="1 2">
    <name type="scientific">Bauhinia variegata</name>
    <name type="common">Purple orchid tree</name>
    <name type="synonym">Phanera variegata</name>
    <dbReference type="NCBI Taxonomy" id="167791"/>
    <lineage>
        <taxon>Eukaryota</taxon>
        <taxon>Viridiplantae</taxon>
        <taxon>Streptophyta</taxon>
        <taxon>Embryophyta</taxon>
        <taxon>Tracheophyta</taxon>
        <taxon>Spermatophyta</taxon>
        <taxon>Magnoliopsida</taxon>
        <taxon>eudicotyledons</taxon>
        <taxon>Gunneridae</taxon>
        <taxon>Pentapetalae</taxon>
        <taxon>rosids</taxon>
        <taxon>fabids</taxon>
        <taxon>Fabales</taxon>
        <taxon>Fabaceae</taxon>
        <taxon>Cercidoideae</taxon>
        <taxon>Cercideae</taxon>
        <taxon>Bauhiniinae</taxon>
        <taxon>Bauhinia</taxon>
    </lineage>
</organism>
<dbReference type="EMBL" id="CM039438">
    <property type="protein sequence ID" value="KAI4298830.1"/>
    <property type="molecule type" value="Genomic_DNA"/>
</dbReference>
<proteinExistence type="predicted"/>